<dbReference type="NCBIfam" id="TIGR02123">
    <property type="entry name" value="TRAP_fused"/>
    <property type="match status" value="1"/>
</dbReference>
<keyword evidence="2" id="KW-0472">Membrane</keyword>
<gene>
    <name evidence="4" type="ORF">SAMN05444398_111147</name>
</gene>
<dbReference type="EMBL" id="FRBR01000011">
    <property type="protein sequence ID" value="SHM21825.1"/>
    <property type="molecule type" value="Genomic_DNA"/>
</dbReference>
<feature type="transmembrane region" description="Helical" evidence="2">
    <location>
        <begin position="124"/>
        <end position="141"/>
    </location>
</feature>
<keyword evidence="1" id="KW-1003">Cell membrane</keyword>
<reference evidence="4 5" key="1">
    <citation type="submission" date="2016-11" db="EMBL/GenBank/DDBJ databases">
        <authorList>
            <person name="Jaros S."/>
            <person name="Januszkiewicz K."/>
            <person name="Wedrychowicz H."/>
        </authorList>
    </citation>
    <scope>NUCLEOTIDE SEQUENCE [LARGE SCALE GENOMIC DNA]</scope>
    <source>
        <strain evidence="4 5">DSM 29589</strain>
    </source>
</reference>
<feature type="transmembrane region" description="Helical" evidence="2">
    <location>
        <begin position="406"/>
        <end position="433"/>
    </location>
</feature>
<sequence length="637" mass="65751">MSSLVATTPRIRATAAQALALIIGAFIVWTAIAGPFPALVQRASLLAMVISLGLLKFPLSPGGRLGPLCFLVDGLLWAGSMAACGMVVMSAESIMTTLPYADLSDIALMAILTLTILDLSRRTVGLAFPLLVVLGLLYVAFGDRIDGSLGHRGFDLYFVTETLLLSDIGVWGQLTGIAATVIAAFVLFGAMLLRTGAGATFMDLAVIVAGRRVGGAAKIATLSSASFGTVNGSAVANVATTGSMTIPLMKKIGYPAPLAAAVEAVASTGGQITPPILGAAAFIMAEMVGVDYLRIALAALLPAAMFYGAALLTIHLIALRRNLGFVPEEDIQQARQSLSFGRLFPIIGGIGGLMWMLTDGRSVGFAASFGVICMLIPFVIADLWAHRDIARTGRSLFQGLQDAGTGLVVVFIMLAGAQILVSLLNLTGVGITVSAMTVETGGENLFLVALIAAVVCLILGMGVPTTAAYVLVASVMAPALIAISIPPLAAHMFVFYFATISVITPPLCVAVFVAASIADTSWWKVAVNAVRLGAVTYIVPFMFLTHPGILWSGSALDIGEAILSGLILVVCVSVLLSGCKMLGSWVISVLIFGIAAVCVVFPSSVLLGIGTGLCLIGLVIGRPFRKVHGIGSGMDAP</sequence>
<feature type="domain" description="TRAP C4-dicarboxylate transport system permease DctM subunit" evidence="3">
    <location>
        <begin position="113"/>
        <end position="548"/>
    </location>
</feature>
<dbReference type="AlphaFoldDB" id="A0A1M7GZU5"/>
<feature type="transmembrane region" description="Helical" evidence="2">
    <location>
        <begin position="258"/>
        <end position="283"/>
    </location>
</feature>
<dbReference type="Proteomes" id="UP000183974">
    <property type="component" value="Unassembled WGS sequence"/>
</dbReference>
<feature type="transmembrane region" description="Helical" evidence="2">
    <location>
        <begin position="340"/>
        <end position="357"/>
    </location>
</feature>
<evidence type="ECO:0000313" key="5">
    <source>
        <dbReference type="Proteomes" id="UP000183974"/>
    </source>
</evidence>
<feature type="transmembrane region" description="Helical" evidence="2">
    <location>
        <begin position="445"/>
        <end position="463"/>
    </location>
</feature>
<evidence type="ECO:0000256" key="1">
    <source>
        <dbReference type="RuleBase" id="RU369079"/>
    </source>
</evidence>
<dbReference type="OrthoDB" id="9759894at2"/>
<accession>A0A1M7GZU5</accession>
<feature type="transmembrane region" description="Helical" evidence="2">
    <location>
        <begin position="69"/>
        <end position="91"/>
    </location>
</feature>
<keyword evidence="1" id="KW-0997">Cell inner membrane</keyword>
<feature type="transmembrane region" description="Helical" evidence="2">
    <location>
        <begin position="495"/>
        <end position="517"/>
    </location>
</feature>
<dbReference type="PANTHER" id="PTHR43849">
    <property type="entry name" value="BLL3936 PROTEIN"/>
    <property type="match status" value="1"/>
</dbReference>
<dbReference type="PANTHER" id="PTHR43849:SF2">
    <property type="entry name" value="BLL3936 PROTEIN"/>
    <property type="match status" value="1"/>
</dbReference>
<feature type="transmembrane region" description="Helical" evidence="2">
    <location>
        <begin position="470"/>
        <end position="489"/>
    </location>
</feature>
<feature type="transmembrane region" description="Helical" evidence="2">
    <location>
        <begin position="97"/>
        <end position="117"/>
    </location>
</feature>
<feature type="transmembrane region" description="Helical" evidence="2">
    <location>
        <begin position="38"/>
        <end position="57"/>
    </location>
</feature>
<dbReference type="GO" id="GO:0005886">
    <property type="term" value="C:plasma membrane"/>
    <property type="evidence" value="ECO:0007669"/>
    <property type="project" value="UniProtKB-SubCell"/>
</dbReference>
<evidence type="ECO:0000313" key="4">
    <source>
        <dbReference type="EMBL" id="SHM21825.1"/>
    </source>
</evidence>
<feature type="transmembrane region" description="Helical" evidence="2">
    <location>
        <begin position="363"/>
        <end position="385"/>
    </location>
</feature>
<keyword evidence="5" id="KW-1185">Reference proteome</keyword>
<organism evidence="4 5">
    <name type="scientific">Roseovarius pacificus</name>
    <dbReference type="NCBI Taxonomy" id="337701"/>
    <lineage>
        <taxon>Bacteria</taxon>
        <taxon>Pseudomonadati</taxon>
        <taxon>Pseudomonadota</taxon>
        <taxon>Alphaproteobacteria</taxon>
        <taxon>Rhodobacterales</taxon>
        <taxon>Roseobacteraceae</taxon>
        <taxon>Roseovarius</taxon>
    </lineage>
</organism>
<feature type="transmembrane region" description="Helical" evidence="2">
    <location>
        <begin position="529"/>
        <end position="549"/>
    </location>
</feature>
<name>A0A1M7GZU5_9RHOB</name>
<proteinExistence type="predicted"/>
<keyword evidence="2" id="KW-1133">Transmembrane helix</keyword>
<keyword evidence="2" id="KW-0812">Transmembrane</keyword>
<dbReference type="InterPro" id="IPR010656">
    <property type="entry name" value="DctM"/>
</dbReference>
<comment type="function">
    <text evidence="1">Part of the tripartite ATP-independent periplasmic (TRAP) transport system.</text>
</comment>
<keyword evidence="1" id="KW-0813">Transport</keyword>
<dbReference type="InterPro" id="IPR011853">
    <property type="entry name" value="TRAP_DctM-Dct_fused"/>
</dbReference>
<feature type="transmembrane region" description="Helical" evidence="2">
    <location>
        <begin position="586"/>
        <end position="619"/>
    </location>
</feature>
<evidence type="ECO:0000256" key="2">
    <source>
        <dbReference type="SAM" id="Phobius"/>
    </source>
</evidence>
<dbReference type="Pfam" id="PF06808">
    <property type="entry name" value="DctM"/>
    <property type="match status" value="1"/>
</dbReference>
<dbReference type="STRING" id="337701.SAMN05444398_111147"/>
<dbReference type="GO" id="GO:0022857">
    <property type="term" value="F:transmembrane transporter activity"/>
    <property type="evidence" value="ECO:0007669"/>
    <property type="project" value="UniProtKB-UniRule"/>
</dbReference>
<feature type="transmembrane region" description="Helical" evidence="2">
    <location>
        <begin position="12"/>
        <end position="32"/>
    </location>
</feature>
<feature type="transmembrane region" description="Helical" evidence="2">
    <location>
        <begin position="561"/>
        <end position="579"/>
    </location>
</feature>
<feature type="transmembrane region" description="Helical" evidence="2">
    <location>
        <begin position="170"/>
        <end position="193"/>
    </location>
</feature>
<comment type="subcellular location">
    <subcellularLocation>
        <location evidence="1">Cell inner membrane</location>
        <topology evidence="1">Multi-pass membrane protein</topology>
    </subcellularLocation>
</comment>
<feature type="transmembrane region" description="Helical" evidence="2">
    <location>
        <begin position="295"/>
        <end position="319"/>
    </location>
</feature>
<dbReference type="RefSeq" id="WP_073036069.1">
    <property type="nucleotide sequence ID" value="NZ_BMLR01000012.1"/>
</dbReference>
<protein>
    <submittedName>
        <fullName evidence="4">TRAP transporter, 4TM/12TM fusion protein</fullName>
    </submittedName>
</protein>
<evidence type="ECO:0000259" key="3">
    <source>
        <dbReference type="Pfam" id="PF06808"/>
    </source>
</evidence>